<keyword evidence="2" id="KW-0732">Signal</keyword>
<comment type="caution">
    <text evidence="3">The sequence shown here is derived from an EMBL/GenBank/DDBJ whole genome shotgun (WGS) entry which is preliminary data.</text>
</comment>
<dbReference type="Proteomes" id="UP000799777">
    <property type="component" value="Unassembled WGS sequence"/>
</dbReference>
<keyword evidence="1" id="KW-0812">Transmembrane</keyword>
<keyword evidence="1" id="KW-1133">Transmembrane helix</keyword>
<feature type="chain" id="PRO_5040301710" evidence="2">
    <location>
        <begin position="31"/>
        <end position="103"/>
    </location>
</feature>
<keyword evidence="1" id="KW-0472">Membrane</keyword>
<feature type="transmembrane region" description="Helical" evidence="1">
    <location>
        <begin position="54"/>
        <end position="75"/>
    </location>
</feature>
<accession>A0A9P4HAL7</accession>
<organism evidence="3 4">
    <name type="scientific">Setomelanomma holmii</name>
    <dbReference type="NCBI Taxonomy" id="210430"/>
    <lineage>
        <taxon>Eukaryota</taxon>
        <taxon>Fungi</taxon>
        <taxon>Dikarya</taxon>
        <taxon>Ascomycota</taxon>
        <taxon>Pezizomycotina</taxon>
        <taxon>Dothideomycetes</taxon>
        <taxon>Pleosporomycetidae</taxon>
        <taxon>Pleosporales</taxon>
        <taxon>Pleosporineae</taxon>
        <taxon>Phaeosphaeriaceae</taxon>
        <taxon>Setomelanomma</taxon>
    </lineage>
</organism>
<evidence type="ECO:0000313" key="3">
    <source>
        <dbReference type="EMBL" id="KAF2029631.1"/>
    </source>
</evidence>
<dbReference type="AlphaFoldDB" id="A0A9P4HAL7"/>
<name>A0A9P4HAL7_9PLEO</name>
<keyword evidence="4" id="KW-1185">Reference proteome</keyword>
<feature type="signal peptide" evidence="2">
    <location>
        <begin position="1"/>
        <end position="30"/>
    </location>
</feature>
<sequence>MSPGRDSTTSLFSPIPLLIAMTSLIPFTDAAPLSASSPTLLDDRSNAKSISPSGALILILIICVPSAAWILYGVITAHQGEFLRREGRNKISAVQESDVSVLW</sequence>
<protein>
    <submittedName>
        <fullName evidence="3">Uncharacterized protein</fullName>
    </submittedName>
</protein>
<gene>
    <name evidence="3" type="ORF">EK21DRAFT_112672</name>
</gene>
<dbReference type="EMBL" id="ML978198">
    <property type="protein sequence ID" value="KAF2029631.1"/>
    <property type="molecule type" value="Genomic_DNA"/>
</dbReference>
<evidence type="ECO:0000256" key="2">
    <source>
        <dbReference type="SAM" id="SignalP"/>
    </source>
</evidence>
<reference evidence="3" key="1">
    <citation type="journal article" date="2020" name="Stud. Mycol.">
        <title>101 Dothideomycetes genomes: a test case for predicting lifestyles and emergence of pathogens.</title>
        <authorList>
            <person name="Haridas S."/>
            <person name="Albert R."/>
            <person name="Binder M."/>
            <person name="Bloem J."/>
            <person name="Labutti K."/>
            <person name="Salamov A."/>
            <person name="Andreopoulos B."/>
            <person name="Baker S."/>
            <person name="Barry K."/>
            <person name="Bills G."/>
            <person name="Bluhm B."/>
            <person name="Cannon C."/>
            <person name="Castanera R."/>
            <person name="Culley D."/>
            <person name="Daum C."/>
            <person name="Ezra D."/>
            <person name="Gonzalez J."/>
            <person name="Henrissat B."/>
            <person name="Kuo A."/>
            <person name="Liang C."/>
            <person name="Lipzen A."/>
            <person name="Lutzoni F."/>
            <person name="Magnuson J."/>
            <person name="Mondo S."/>
            <person name="Nolan M."/>
            <person name="Ohm R."/>
            <person name="Pangilinan J."/>
            <person name="Park H.-J."/>
            <person name="Ramirez L."/>
            <person name="Alfaro M."/>
            <person name="Sun H."/>
            <person name="Tritt A."/>
            <person name="Yoshinaga Y."/>
            <person name="Zwiers L.-H."/>
            <person name="Turgeon B."/>
            <person name="Goodwin S."/>
            <person name="Spatafora J."/>
            <person name="Crous P."/>
            <person name="Grigoriev I."/>
        </authorList>
    </citation>
    <scope>NUCLEOTIDE SEQUENCE</scope>
    <source>
        <strain evidence="3">CBS 110217</strain>
    </source>
</reference>
<evidence type="ECO:0000256" key="1">
    <source>
        <dbReference type="SAM" id="Phobius"/>
    </source>
</evidence>
<evidence type="ECO:0000313" key="4">
    <source>
        <dbReference type="Proteomes" id="UP000799777"/>
    </source>
</evidence>
<proteinExistence type="predicted"/>